<protein>
    <recommendedName>
        <fullName evidence="7">Oxidoreductase</fullName>
    </recommendedName>
</protein>
<evidence type="ECO:0000313" key="5">
    <source>
        <dbReference type="EMBL" id="QHO68851.1"/>
    </source>
</evidence>
<organism evidence="5 6">
    <name type="scientific">Marisediminicola antarctica</name>
    <dbReference type="NCBI Taxonomy" id="674079"/>
    <lineage>
        <taxon>Bacteria</taxon>
        <taxon>Bacillati</taxon>
        <taxon>Actinomycetota</taxon>
        <taxon>Actinomycetes</taxon>
        <taxon>Micrococcales</taxon>
        <taxon>Microbacteriaceae</taxon>
        <taxon>Marisediminicola</taxon>
    </lineage>
</organism>
<dbReference type="SUPFAM" id="SSF51735">
    <property type="entry name" value="NAD(P)-binding Rossmann-fold domains"/>
    <property type="match status" value="1"/>
</dbReference>
<dbReference type="PRINTS" id="PR00081">
    <property type="entry name" value="GDHRDH"/>
</dbReference>
<dbReference type="KEGG" id="mant:BHD05_03545"/>
<dbReference type="OrthoDB" id="151996at2"/>
<feature type="compositionally biased region" description="Basic and acidic residues" evidence="4">
    <location>
        <begin position="155"/>
        <end position="169"/>
    </location>
</feature>
<evidence type="ECO:0000256" key="3">
    <source>
        <dbReference type="ARBA" id="ARBA00023002"/>
    </source>
</evidence>
<comment type="similarity">
    <text evidence="1">Belongs to the short-chain dehydrogenases/reductases (SDR) family.</text>
</comment>
<dbReference type="Proteomes" id="UP000464507">
    <property type="component" value="Chromosome"/>
</dbReference>
<accession>A0A7L5AIA3</accession>
<name>A0A7L5AIA3_9MICO</name>
<keyword evidence="3" id="KW-0560">Oxidoreductase</keyword>
<gene>
    <name evidence="5" type="ORF">BHD05_03545</name>
</gene>
<dbReference type="EMBL" id="CP017146">
    <property type="protein sequence ID" value="QHO68851.1"/>
    <property type="molecule type" value="Genomic_DNA"/>
</dbReference>
<dbReference type="InterPro" id="IPR002347">
    <property type="entry name" value="SDR_fam"/>
</dbReference>
<reference evidence="5 6" key="1">
    <citation type="submission" date="2016-09" db="EMBL/GenBank/DDBJ databases">
        <title>Complete genome sequence of microbes from the polar regions.</title>
        <authorList>
            <person name="Liao L."/>
            <person name="Chen B."/>
        </authorList>
    </citation>
    <scope>NUCLEOTIDE SEQUENCE [LARGE SCALE GENOMIC DNA]</scope>
    <source>
        <strain evidence="5 6">ZS314</strain>
    </source>
</reference>
<evidence type="ECO:0000256" key="1">
    <source>
        <dbReference type="ARBA" id="ARBA00006484"/>
    </source>
</evidence>
<evidence type="ECO:0000313" key="6">
    <source>
        <dbReference type="Proteomes" id="UP000464507"/>
    </source>
</evidence>
<dbReference type="Pfam" id="PF00106">
    <property type="entry name" value="adh_short"/>
    <property type="match status" value="1"/>
</dbReference>
<dbReference type="AlphaFoldDB" id="A0A7L5AIA3"/>
<dbReference type="RefSeq" id="WP_161885215.1">
    <property type="nucleotide sequence ID" value="NZ_CP017146.1"/>
</dbReference>
<dbReference type="GO" id="GO:0016491">
    <property type="term" value="F:oxidoreductase activity"/>
    <property type="evidence" value="ECO:0007669"/>
    <property type="project" value="UniProtKB-KW"/>
</dbReference>
<evidence type="ECO:0008006" key="7">
    <source>
        <dbReference type="Google" id="ProtNLM"/>
    </source>
</evidence>
<feature type="region of interest" description="Disordered" evidence="4">
    <location>
        <begin position="135"/>
        <end position="184"/>
    </location>
</feature>
<dbReference type="PANTHER" id="PTHR43391">
    <property type="entry name" value="RETINOL DEHYDROGENASE-RELATED"/>
    <property type="match status" value="1"/>
</dbReference>
<dbReference type="PANTHER" id="PTHR43391:SF14">
    <property type="entry name" value="DEHYDROGENASE_REDUCTASE SDR FAMILY PROTEIN 7-LIKE"/>
    <property type="match status" value="1"/>
</dbReference>
<proteinExistence type="inferred from homology"/>
<dbReference type="Gene3D" id="3.40.50.720">
    <property type="entry name" value="NAD(P)-binding Rossmann-like Domain"/>
    <property type="match status" value="1"/>
</dbReference>
<evidence type="ECO:0000256" key="4">
    <source>
        <dbReference type="SAM" id="MobiDB-lite"/>
    </source>
</evidence>
<sequence length="184" mass="19166">MSKRKDPVVVITGASSGIGRATALRFAKKEASLVLASRSDEALIGLVREWENLGGRAIAVPTEVAGFTDVQALAAAAAAAVEAFERIDVWVNNAGTTLFASFLEVPLEDFRRVLDVNLMGCVYGSRAAIRSLGASIRSERPGRPGNGAPAPTHPAGDRGADGRAGREDPPLAAARGAGDRRHPV</sequence>
<keyword evidence="2" id="KW-0521">NADP</keyword>
<evidence type="ECO:0000256" key="2">
    <source>
        <dbReference type="ARBA" id="ARBA00022857"/>
    </source>
</evidence>
<keyword evidence="6" id="KW-1185">Reference proteome</keyword>
<dbReference type="InterPro" id="IPR036291">
    <property type="entry name" value="NAD(P)-bd_dom_sf"/>
</dbReference>